<dbReference type="InterPro" id="IPR012642">
    <property type="entry name" value="Tscrpt_reg_Wos2-domain"/>
</dbReference>
<dbReference type="PANTHER" id="PTHR45614:SF5">
    <property type="entry name" value="TRANSCRIPTIONAL ACTIVATOR MYB"/>
    <property type="match status" value="1"/>
</dbReference>
<sequence length="547" mass="62451">IYSSDEDEEDVEMYDHDYDGLLPKTGKRHLGKTRWTREEDEKLKKLVEQNGTEDWKVIANFLPNRTDVQCQHRWQKVLNPELIKGPWTKEEDQRVIELVQKYGPKRWSVIAKHLKGRIGKQCRERWHNHLNPEVKKTSWTEEEDRIIYQAHKRLGNRWAEIAKLLPGRTDNAIKNHWNSTMRRKVEQEGYLQESSKACHSSAAPGFQKTNHLMAFSHNPPSAQLPVAGQPPLSSDYPYYHISEPQNVPGQIPYPVALHVNIVNVPQPAAAAIQRHYNDEDPEKEKRIKELELLLMSTENELKGQQALPFLNTSSSHENLNLDNPSLTSTPVCGHKMAVATPFHRDQAFKAQKENHVFRTPAIKRSILESSPRTPTPFKNALAAQEIKYGPLKMLPQTPTHLVEDLQDVIKQESEESAIVAGLHESGPPLLKKIKQEVESPTDKAGNFFCSNHWEGENLNTQLFTHASTMEDVPNLLTSSILKMPMSEEDSSFHKTFAVPRNRPLASPLQHLNNAWESASCGKIEDQMALTDQARKYMAAFPTRTLVM</sequence>
<dbReference type="SMART" id="SM00717">
    <property type="entry name" value="SANT"/>
    <property type="match status" value="3"/>
</dbReference>
<dbReference type="Pfam" id="PF07988">
    <property type="entry name" value="LMSTEN"/>
    <property type="match status" value="1"/>
</dbReference>
<evidence type="ECO:0000259" key="10">
    <source>
        <dbReference type="PROSITE" id="PS50090"/>
    </source>
</evidence>
<keyword evidence="3" id="KW-0805">Transcription regulation</keyword>
<dbReference type="InterPro" id="IPR001005">
    <property type="entry name" value="SANT/Myb"/>
</dbReference>
<dbReference type="FunFam" id="1.10.10.60:FF:000010">
    <property type="entry name" value="Transcriptional activator Myb isoform A"/>
    <property type="match status" value="1"/>
</dbReference>
<feature type="domain" description="Myb-like" evidence="10">
    <location>
        <begin position="27"/>
        <end position="78"/>
    </location>
</feature>
<dbReference type="CDD" id="cd00167">
    <property type="entry name" value="SANT"/>
    <property type="match status" value="3"/>
</dbReference>
<keyword evidence="13" id="KW-1185">Reference proteome</keyword>
<evidence type="ECO:0000256" key="6">
    <source>
        <dbReference type="ARBA" id="ARBA00023163"/>
    </source>
</evidence>
<dbReference type="PANTHER" id="PTHR45614">
    <property type="entry name" value="MYB PROTEIN-RELATED"/>
    <property type="match status" value="1"/>
</dbReference>
<dbReference type="Pfam" id="PF00249">
    <property type="entry name" value="Myb_DNA-binding"/>
    <property type="match status" value="3"/>
</dbReference>
<dbReference type="GO" id="GO:0000978">
    <property type="term" value="F:RNA polymerase II cis-regulatory region sequence-specific DNA binding"/>
    <property type="evidence" value="ECO:0007669"/>
    <property type="project" value="TreeGrafter"/>
</dbReference>
<evidence type="ECO:0000259" key="11">
    <source>
        <dbReference type="PROSITE" id="PS51294"/>
    </source>
</evidence>
<dbReference type="InterPro" id="IPR015395">
    <property type="entry name" value="C-myb_C"/>
</dbReference>
<evidence type="ECO:0000256" key="4">
    <source>
        <dbReference type="ARBA" id="ARBA00023125"/>
    </source>
</evidence>
<protein>
    <recommendedName>
        <fullName evidence="9">Transcriptional activator Myb</fullName>
    </recommendedName>
</protein>
<evidence type="ECO:0000256" key="1">
    <source>
        <dbReference type="ARBA" id="ARBA00004123"/>
    </source>
</evidence>
<feature type="domain" description="HTH myb-type" evidence="11">
    <location>
        <begin position="27"/>
        <end position="78"/>
    </location>
</feature>
<keyword evidence="4" id="KW-0238">DNA-binding</keyword>
<evidence type="ECO:0000256" key="8">
    <source>
        <dbReference type="ARBA" id="ARBA00093768"/>
    </source>
</evidence>
<evidence type="ECO:0000256" key="7">
    <source>
        <dbReference type="ARBA" id="ARBA00023242"/>
    </source>
</evidence>
<name>A0A8C3J434_9CHAR</name>
<feature type="domain" description="Myb-like" evidence="10">
    <location>
        <begin position="79"/>
        <end position="130"/>
    </location>
</feature>
<dbReference type="InterPro" id="IPR009057">
    <property type="entry name" value="Homeodomain-like_sf"/>
</dbReference>
<dbReference type="AlphaFoldDB" id="A0A8C3J434"/>
<keyword evidence="7" id="KW-0539">Nucleus</keyword>
<dbReference type="SUPFAM" id="SSF46689">
    <property type="entry name" value="Homeodomain-like"/>
    <property type="match status" value="2"/>
</dbReference>
<evidence type="ECO:0000256" key="2">
    <source>
        <dbReference type="ARBA" id="ARBA00022737"/>
    </source>
</evidence>
<evidence type="ECO:0000256" key="5">
    <source>
        <dbReference type="ARBA" id="ARBA00023159"/>
    </source>
</evidence>
<proteinExistence type="predicted"/>
<keyword evidence="5" id="KW-0010">Activator</keyword>
<comment type="function">
    <text evidence="8">Transcriptional activator; DNA-binding protein that specifically recognize the sequence 5'-YAAC[GT]G-3'. Plays an important role in the control of proliferation and differentiation of hematopoietic progenitor cells.</text>
</comment>
<evidence type="ECO:0000313" key="13">
    <source>
        <dbReference type="Proteomes" id="UP000694419"/>
    </source>
</evidence>
<accession>A0A8C3J434</accession>
<evidence type="ECO:0000256" key="9">
    <source>
        <dbReference type="ARBA" id="ARBA00093793"/>
    </source>
</evidence>
<feature type="domain" description="HTH myb-type" evidence="11">
    <location>
        <begin position="135"/>
        <end position="185"/>
    </location>
</feature>
<comment type="subcellular location">
    <subcellularLocation>
        <location evidence="1">Nucleus</location>
    </subcellularLocation>
</comment>
<reference evidence="12" key="2">
    <citation type="submission" date="2025-09" db="UniProtKB">
        <authorList>
            <consortium name="Ensembl"/>
        </authorList>
    </citation>
    <scope>IDENTIFICATION</scope>
</reference>
<feature type="domain" description="Myb-like" evidence="10">
    <location>
        <begin position="131"/>
        <end position="181"/>
    </location>
</feature>
<dbReference type="FunFam" id="1.10.10.60:FF:000016">
    <property type="entry name" value="Transcriptional activator Myb isoform A"/>
    <property type="match status" value="1"/>
</dbReference>
<dbReference type="InterPro" id="IPR050560">
    <property type="entry name" value="MYB_TF"/>
</dbReference>
<dbReference type="InterPro" id="IPR017930">
    <property type="entry name" value="Myb_dom"/>
</dbReference>
<evidence type="ECO:0000256" key="3">
    <source>
        <dbReference type="ARBA" id="ARBA00023015"/>
    </source>
</evidence>
<evidence type="ECO:0000313" key="12">
    <source>
        <dbReference type="Ensembl" id="ENSCPGP00000002184.1"/>
    </source>
</evidence>
<dbReference type="GO" id="GO:0005634">
    <property type="term" value="C:nucleus"/>
    <property type="evidence" value="ECO:0007669"/>
    <property type="project" value="UniProtKB-SubCell"/>
</dbReference>
<dbReference type="Pfam" id="PF09316">
    <property type="entry name" value="Cmyb_C"/>
    <property type="match status" value="1"/>
</dbReference>
<feature type="domain" description="HTH myb-type" evidence="11">
    <location>
        <begin position="79"/>
        <end position="134"/>
    </location>
</feature>
<dbReference type="PROSITE" id="PS50090">
    <property type="entry name" value="MYB_LIKE"/>
    <property type="match status" value="3"/>
</dbReference>
<dbReference type="Proteomes" id="UP000694419">
    <property type="component" value="Unplaced"/>
</dbReference>
<keyword evidence="6" id="KW-0804">Transcription</keyword>
<organism evidence="12 13">
    <name type="scientific">Calidris pygmaea</name>
    <name type="common">Spoon-billed sandpiper</name>
    <dbReference type="NCBI Taxonomy" id="425635"/>
    <lineage>
        <taxon>Eukaryota</taxon>
        <taxon>Metazoa</taxon>
        <taxon>Chordata</taxon>
        <taxon>Craniata</taxon>
        <taxon>Vertebrata</taxon>
        <taxon>Euteleostomi</taxon>
        <taxon>Archelosauria</taxon>
        <taxon>Archosauria</taxon>
        <taxon>Dinosauria</taxon>
        <taxon>Saurischia</taxon>
        <taxon>Theropoda</taxon>
        <taxon>Coelurosauria</taxon>
        <taxon>Aves</taxon>
        <taxon>Neognathae</taxon>
        <taxon>Neoaves</taxon>
        <taxon>Charadriiformes</taxon>
        <taxon>Scolopacidae</taxon>
        <taxon>Calidris</taxon>
    </lineage>
</organism>
<reference evidence="12" key="1">
    <citation type="submission" date="2025-08" db="UniProtKB">
        <authorList>
            <consortium name="Ensembl"/>
        </authorList>
    </citation>
    <scope>IDENTIFICATION</scope>
</reference>
<keyword evidence="2" id="KW-0677">Repeat</keyword>
<dbReference type="FunFam" id="1.10.10.60:FF:000042">
    <property type="entry name" value="Transcriptional activator Myb isoform A"/>
    <property type="match status" value="1"/>
</dbReference>
<dbReference type="GO" id="GO:0000981">
    <property type="term" value="F:DNA-binding transcription factor activity, RNA polymerase II-specific"/>
    <property type="evidence" value="ECO:0007669"/>
    <property type="project" value="TreeGrafter"/>
</dbReference>
<dbReference type="Ensembl" id="ENSCPGT00000002407.1">
    <property type="protein sequence ID" value="ENSCPGP00000002184.1"/>
    <property type="gene ID" value="ENSCPGG00000000938.1"/>
</dbReference>
<dbReference type="Gene3D" id="1.10.10.60">
    <property type="entry name" value="Homeodomain-like"/>
    <property type="match status" value="3"/>
</dbReference>
<dbReference type="PROSITE" id="PS51294">
    <property type="entry name" value="HTH_MYB"/>
    <property type="match status" value="3"/>
</dbReference>